<name>A0A453JSC6_AEGTS</name>
<dbReference type="Proteomes" id="UP000015105">
    <property type="component" value="Chromosome 5D"/>
</dbReference>
<dbReference type="EnsemblPlants" id="AET5Gv20177700.22">
    <property type="protein sequence ID" value="AET5Gv20177700.22"/>
    <property type="gene ID" value="AET5Gv20177700"/>
</dbReference>
<dbReference type="AlphaFoldDB" id="A0A453JSC6"/>
<evidence type="ECO:0000256" key="1">
    <source>
        <dbReference type="SAM" id="MobiDB-lite"/>
    </source>
</evidence>
<feature type="compositionally biased region" description="Basic and acidic residues" evidence="1">
    <location>
        <begin position="62"/>
        <end position="74"/>
    </location>
</feature>
<evidence type="ECO:0000313" key="3">
    <source>
        <dbReference type="Proteomes" id="UP000015105"/>
    </source>
</evidence>
<dbReference type="PANTHER" id="PTHR47477:SF8">
    <property type="entry name" value="TNF RECEPTOR-ASSOCIATED FACTOR HOMOLOG 1A"/>
    <property type="match status" value="1"/>
</dbReference>
<organism evidence="2 3">
    <name type="scientific">Aegilops tauschii subsp. strangulata</name>
    <name type="common">Goatgrass</name>
    <dbReference type="NCBI Taxonomy" id="200361"/>
    <lineage>
        <taxon>Eukaryota</taxon>
        <taxon>Viridiplantae</taxon>
        <taxon>Streptophyta</taxon>
        <taxon>Embryophyta</taxon>
        <taxon>Tracheophyta</taxon>
        <taxon>Spermatophyta</taxon>
        <taxon>Magnoliopsida</taxon>
        <taxon>Liliopsida</taxon>
        <taxon>Poales</taxon>
        <taxon>Poaceae</taxon>
        <taxon>BOP clade</taxon>
        <taxon>Pooideae</taxon>
        <taxon>Triticodae</taxon>
        <taxon>Triticeae</taxon>
        <taxon>Triticinae</taxon>
        <taxon>Aegilops</taxon>
    </lineage>
</organism>
<reference evidence="2" key="5">
    <citation type="journal article" date="2021" name="G3 (Bethesda)">
        <title>Aegilops tauschii genome assembly Aet v5.0 features greater sequence contiguity and improved annotation.</title>
        <authorList>
            <person name="Wang L."/>
            <person name="Zhu T."/>
            <person name="Rodriguez J.C."/>
            <person name="Deal K.R."/>
            <person name="Dubcovsky J."/>
            <person name="McGuire P.E."/>
            <person name="Lux T."/>
            <person name="Spannagl M."/>
            <person name="Mayer K.F.X."/>
            <person name="Baldrich P."/>
            <person name="Meyers B.C."/>
            <person name="Huo N."/>
            <person name="Gu Y.Q."/>
            <person name="Zhou H."/>
            <person name="Devos K.M."/>
            <person name="Bennetzen J.L."/>
            <person name="Unver T."/>
            <person name="Budak H."/>
            <person name="Gulick P.J."/>
            <person name="Galiba G."/>
            <person name="Kalapos B."/>
            <person name="Nelson D.R."/>
            <person name="Li P."/>
            <person name="You F.M."/>
            <person name="Luo M.C."/>
            <person name="Dvorak J."/>
        </authorList>
    </citation>
    <scope>NUCLEOTIDE SEQUENCE [LARGE SCALE GENOMIC DNA]</scope>
    <source>
        <strain evidence="2">cv. AL8/78</strain>
    </source>
</reference>
<protein>
    <submittedName>
        <fullName evidence="2">Uncharacterized protein</fullName>
    </submittedName>
</protein>
<evidence type="ECO:0000313" key="2">
    <source>
        <dbReference type="EnsemblPlants" id="AET5Gv20177700.22"/>
    </source>
</evidence>
<reference evidence="2" key="3">
    <citation type="journal article" date="2017" name="Nature">
        <title>Genome sequence of the progenitor of the wheat D genome Aegilops tauschii.</title>
        <authorList>
            <person name="Luo M.C."/>
            <person name="Gu Y.Q."/>
            <person name="Puiu D."/>
            <person name="Wang H."/>
            <person name="Twardziok S.O."/>
            <person name="Deal K.R."/>
            <person name="Huo N."/>
            <person name="Zhu T."/>
            <person name="Wang L."/>
            <person name="Wang Y."/>
            <person name="McGuire P.E."/>
            <person name="Liu S."/>
            <person name="Long H."/>
            <person name="Ramasamy R.K."/>
            <person name="Rodriguez J.C."/>
            <person name="Van S.L."/>
            <person name="Yuan L."/>
            <person name="Wang Z."/>
            <person name="Xia Z."/>
            <person name="Xiao L."/>
            <person name="Anderson O.D."/>
            <person name="Ouyang S."/>
            <person name="Liang Y."/>
            <person name="Zimin A.V."/>
            <person name="Pertea G."/>
            <person name="Qi P."/>
            <person name="Bennetzen J.L."/>
            <person name="Dai X."/>
            <person name="Dawson M.W."/>
            <person name="Muller H.G."/>
            <person name="Kugler K."/>
            <person name="Rivarola-Duarte L."/>
            <person name="Spannagl M."/>
            <person name="Mayer K.F.X."/>
            <person name="Lu F.H."/>
            <person name="Bevan M.W."/>
            <person name="Leroy P."/>
            <person name="Li P."/>
            <person name="You F.M."/>
            <person name="Sun Q."/>
            <person name="Liu Z."/>
            <person name="Lyons E."/>
            <person name="Wicker T."/>
            <person name="Salzberg S.L."/>
            <person name="Devos K.M."/>
            <person name="Dvorak J."/>
        </authorList>
    </citation>
    <scope>NUCLEOTIDE SEQUENCE [LARGE SCALE GENOMIC DNA]</scope>
    <source>
        <strain evidence="2">cv. AL8/78</strain>
    </source>
</reference>
<reference evidence="3" key="1">
    <citation type="journal article" date="2014" name="Science">
        <title>Ancient hybridizations among the ancestral genomes of bread wheat.</title>
        <authorList>
            <consortium name="International Wheat Genome Sequencing Consortium,"/>
            <person name="Marcussen T."/>
            <person name="Sandve S.R."/>
            <person name="Heier L."/>
            <person name="Spannagl M."/>
            <person name="Pfeifer M."/>
            <person name="Jakobsen K.S."/>
            <person name="Wulff B.B."/>
            <person name="Steuernagel B."/>
            <person name="Mayer K.F."/>
            <person name="Olsen O.A."/>
        </authorList>
    </citation>
    <scope>NUCLEOTIDE SEQUENCE [LARGE SCALE GENOMIC DNA]</scope>
    <source>
        <strain evidence="3">cv. AL8/78</strain>
    </source>
</reference>
<reference evidence="3" key="2">
    <citation type="journal article" date="2017" name="Nat. Plants">
        <title>The Aegilops tauschii genome reveals multiple impacts of transposons.</title>
        <authorList>
            <person name="Zhao G."/>
            <person name="Zou C."/>
            <person name="Li K."/>
            <person name="Wang K."/>
            <person name="Li T."/>
            <person name="Gao L."/>
            <person name="Zhang X."/>
            <person name="Wang H."/>
            <person name="Yang Z."/>
            <person name="Liu X."/>
            <person name="Jiang W."/>
            <person name="Mao L."/>
            <person name="Kong X."/>
            <person name="Jiao Y."/>
            <person name="Jia J."/>
        </authorList>
    </citation>
    <scope>NUCLEOTIDE SEQUENCE [LARGE SCALE GENOMIC DNA]</scope>
    <source>
        <strain evidence="3">cv. AL8/78</strain>
    </source>
</reference>
<sequence length="106" mass="12032">TGLKALEYKSKNQVGLSKLTETDARSTSMVLVEQDMFVLADDVLILLERATLDTLPHQQLPTKDEKASQNRTKVESSSGDDFNKDSIERDDRRLIELGWKTLEFFA</sequence>
<accession>A0A453JSC6</accession>
<dbReference type="Gramene" id="AET5Gv20177700.22">
    <property type="protein sequence ID" value="AET5Gv20177700.22"/>
    <property type="gene ID" value="AET5Gv20177700"/>
</dbReference>
<proteinExistence type="predicted"/>
<reference evidence="2" key="4">
    <citation type="submission" date="2019-03" db="UniProtKB">
        <authorList>
            <consortium name="EnsemblPlants"/>
        </authorList>
    </citation>
    <scope>IDENTIFICATION</scope>
</reference>
<dbReference type="PANTHER" id="PTHR47477">
    <property type="entry name" value="TNF RECEPTOR-ASSOCIATED FACTOR HOMOLOG 1A"/>
    <property type="match status" value="1"/>
</dbReference>
<dbReference type="InterPro" id="IPR055327">
    <property type="entry name" value="TRAF1A/B"/>
</dbReference>
<feature type="region of interest" description="Disordered" evidence="1">
    <location>
        <begin position="56"/>
        <end position="85"/>
    </location>
</feature>
<keyword evidence="3" id="KW-1185">Reference proteome</keyword>